<feature type="signal peptide" evidence="1">
    <location>
        <begin position="1"/>
        <end position="26"/>
    </location>
</feature>
<reference evidence="2" key="2">
    <citation type="submission" date="2023-01" db="EMBL/GenBank/DDBJ databases">
        <title>Draft genome sequence of Devosia yakushimensis strain NBRC 103855.</title>
        <authorList>
            <person name="Sun Q."/>
            <person name="Mori K."/>
        </authorList>
    </citation>
    <scope>NUCLEOTIDE SEQUENCE</scope>
    <source>
        <strain evidence="2">NBRC 103855</strain>
    </source>
</reference>
<evidence type="ECO:0000313" key="2">
    <source>
        <dbReference type="EMBL" id="GLQ11205.1"/>
    </source>
</evidence>
<evidence type="ECO:0008006" key="4">
    <source>
        <dbReference type="Google" id="ProtNLM"/>
    </source>
</evidence>
<keyword evidence="3" id="KW-1185">Reference proteome</keyword>
<feature type="chain" id="PRO_5047051737" description="DUF945 domain-containing protein" evidence="1">
    <location>
        <begin position="27"/>
        <end position="406"/>
    </location>
</feature>
<dbReference type="Proteomes" id="UP001161406">
    <property type="component" value="Unassembled WGS sequence"/>
</dbReference>
<keyword evidence="1" id="KW-0732">Signal</keyword>
<evidence type="ECO:0000313" key="3">
    <source>
        <dbReference type="Proteomes" id="UP001161406"/>
    </source>
</evidence>
<name>A0ABQ5UGI2_9HYPH</name>
<proteinExistence type="predicted"/>
<comment type="caution">
    <text evidence="2">The sequence shown here is derived from an EMBL/GenBank/DDBJ whole genome shotgun (WGS) entry which is preliminary data.</text>
</comment>
<accession>A0ABQ5UGI2</accession>
<organism evidence="2 3">
    <name type="scientific">Devosia yakushimensis</name>
    <dbReference type="NCBI Taxonomy" id="470028"/>
    <lineage>
        <taxon>Bacteria</taxon>
        <taxon>Pseudomonadati</taxon>
        <taxon>Pseudomonadota</taxon>
        <taxon>Alphaproteobacteria</taxon>
        <taxon>Hyphomicrobiales</taxon>
        <taxon>Devosiaceae</taxon>
        <taxon>Devosia</taxon>
    </lineage>
</organism>
<evidence type="ECO:0000256" key="1">
    <source>
        <dbReference type="SAM" id="SignalP"/>
    </source>
</evidence>
<sequence>MRITKTVSLMLLASVATIGVVQPSMALEAQAFLDRVATVYKTMGYEFAFGEGRVEGDTVIVDGVKVGLAGIDTFDFPTEITFSGVTERSDGGYMVREVSIPDIDTEFAKKPSGHVTLADVKMEGLYLPGGETVPAGALLQLVQSISTGPLSLTRDGKEVLSYDSVVAGSTFTPAQGEAITDLTSKLTVSGITIDLTSVKDEDPAAGAIIDELGLDTVSGDITQNLTWSMADGHMVMDQFLFDFADVGALDINLDVTGVTPEMLDKIYAMQASMASGDAASEEAQSAQMMTGMQLMQAVSIVSAKVRYDDASLAGKLLDFFAGQSGADRATFAAGLKSMLPALLDQSGIPTLKDVVVPPVSAFLDDPQSLEVTVKPENPTTLLVLTAAAANPAGLISALGLAVTANQ</sequence>
<protein>
    <recommendedName>
        <fullName evidence="4">DUF945 domain-containing protein</fullName>
    </recommendedName>
</protein>
<gene>
    <name evidence="2" type="ORF">GCM10007913_31370</name>
</gene>
<reference evidence="2" key="1">
    <citation type="journal article" date="2014" name="Int. J. Syst. Evol. Microbiol.">
        <title>Complete genome of a new Firmicutes species belonging to the dominant human colonic microbiota ('Ruminococcus bicirculans') reveals two chromosomes and a selective capacity to utilize plant glucans.</title>
        <authorList>
            <consortium name="NISC Comparative Sequencing Program"/>
            <person name="Wegmann U."/>
            <person name="Louis P."/>
            <person name="Goesmann A."/>
            <person name="Henrissat B."/>
            <person name="Duncan S.H."/>
            <person name="Flint H.J."/>
        </authorList>
    </citation>
    <scope>NUCLEOTIDE SEQUENCE</scope>
    <source>
        <strain evidence="2">NBRC 103855</strain>
    </source>
</reference>
<dbReference type="RefSeq" id="WP_284392487.1">
    <property type="nucleotide sequence ID" value="NZ_BSNG01000001.1"/>
</dbReference>
<dbReference type="EMBL" id="BSNG01000001">
    <property type="protein sequence ID" value="GLQ11205.1"/>
    <property type="molecule type" value="Genomic_DNA"/>
</dbReference>